<dbReference type="OrthoDB" id="1453741at2"/>
<keyword evidence="1" id="KW-1133">Transmembrane helix</keyword>
<keyword evidence="1" id="KW-0472">Membrane</keyword>
<keyword evidence="1" id="KW-0812">Transmembrane</keyword>
<reference evidence="2 3" key="1">
    <citation type="submission" date="2016-11" db="EMBL/GenBank/DDBJ databases">
        <authorList>
            <person name="Jaros S."/>
            <person name="Januszkiewicz K."/>
            <person name="Wedrychowicz H."/>
        </authorList>
    </citation>
    <scope>NUCLEOTIDE SEQUENCE [LARGE SCALE GENOMIC DNA]</scope>
    <source>
        <strain evidence="2 3">DSM 24787</strain>
    </source>
</reference>
<dbReference type="RefSeq" id="WP_074239365.1">
    <property type="nucleotide sequence ID" value="NZ_FSRA01000001.1"/>
</dbReference>
<proteinExistence type="predicted"/>
<dbReference type="Proteomes" id="UP000185003">
    <property type="component" value="Unassembled WGS sequence"/>
</dbReference>
<dbReference type="Pfam" id="PF08592">
    <property type="entry name" value="Anthrone_oxy"/>
    <property type="match status" value="1"/>
</dbReference>
<dbReference type="STRING" id="536979.SAMN04488055_2306"/>
<feature type="transmembrane region" description="Helical" evidence="1">
    <location>
        <begin position="7"/>
        <end position="32"/>
    </location>
</feature>
<dbReference type="InterPro" id="IPR013901">
    <property type="entry name" value="Anthrone_oxy"/>
</dbReference>
<accession>A0A1N6FMP4</accession>
<organism evidence="2 3">
    <name type="scientific">Chitinophaga niabensis</name>
    <dbReference type="NCBI Taxonomy" id="536979"/>
    <lineage>
        <taxon>Bacteria</taxon>
        <taxon>Pseudomonadati</taxon>
        <taxon>Bacteroidota</taxon>
        <taxon>Chitinophagia</taxon>
        <taxon>Chitinophagales</taxon>
        <taxon>Chitinophagaceae</taxon>
        <taxon>Chitinophaga</taxon>
    </lineage>
</organism>
<feature type="transmembrane region" description="Helical" evidence="1">
    <location>
        <begin position="52"/>
        <end position="71"/>
    </location>
</feature>
<feature type="transmembrane region" description="Helical" evidence="1">
    <location>
        <begin position="124"/>
        <end position="142"/>
    </location>
</feature>
<dbReference type="AlphaFoldDB" id="A0A1N6FMP4"/>
<keyword evidence="3" id="KW-1185">Reference proteome</keyword>
<gene>
    <name evidence="2" type="ORF">SAMN04488055_2306</name>
</gene>
<feature type="transmembrane region" description="Helical" evidence="1">
    <location>
        <begin position="76"/>
        <end position="94"/>
    </location>
</feature>
<evidence type="ECO:0000256" key="1">
    <source>
        <dbReference type="SAM" id="Phobius"/>
    </source>
</evidence>
<evidence type="ECO:0000313" key="3">
    <source>
        <dbReference type="Proteomes" id="UP000185003"/>
    </source>
</evidence>
<protein>
    <submittedName>
        <fullName evidence="2">Uncharacterized membrane protein</fullName>
    </submittedName>
</protein>
<dbReference type="EMBL" id="FSRA01000001">
    <property type="protein sequence ID" value="SIN96541.1"/>
    <property type="molecule type" value="Genomic_DNA"/>
</dbReference>
<evidence type="ECO:0000313" key="2">
    <source>
        <dbReference type="EMBL" id="SIN96541.1"/>
    </source>
</evidence>
<sequence length="146" mass="16397">MKTLTRFIALIATGLLAGSFFYGYVNLVPAFYEVPVNIHLIFRVQLMNHNGITVQTLMGFSIIAPLVYAYLFRNKFALLAAGLALTSLLVTRFGNVPINQLMRTWAPDAPPANWQDLLHKWDNFNLVRTIAGVGCFISMLIADRHQ</sequence>
<name>A0A1N6FMP4_9BACT</name>